<dbReference type="GO" id="GO:0004497">
    <property type="term" value="F:monooxygenase activity"/>
    <property type="evidence" value="ECO:0007669"/>
    <property type="project" value="UniProtKB-KW"/>
</dbReference>
<dbReference type="GO" id="GO:0005506">
    <property type="term" value="F:iron ion binding"/>
    <property type="evidence" value="ECO:0007669"/>
    <property type="project" value="InterPro"/>
</dbReference>
<evidence type="ECO:0008006" key="11">
    <source>
        <dbReference type="Google" id="ProtNLM"/>
    </source>
</evidence>
<dbReference type="GO" id="GO:0020037">
    <property type="term" value="F:heme binding"/>
    <property type="evidence" value="ECO:0007669"/>
    <property type="project" value="InterPro"/>
</dbReference>
<dbReference type="InterPro" id="IPR036396">
    <property type="entry name" value="Cyt_P450_sf"/>
</dbReference>
<dbReference type="AlphaFoldDB" id="A0A811QAV2"/>
<keyword evidence="10" id="KW-1185">Reference proteome</keyword>
<name>A0A811QAV2_9POAL</name>
<dbReference type="SUPFAM" id="SSF48264">
    <property type="entry name" value="Cytochrome P450"/>
    <property type="match status" value="1"/>
</dbReference>
<dbReference type="PANTHER" id="PTHR47956">
    <property type="entry name" value="CYTOCHROME P450 71B11-RELATED"/>
    <property type="match status" value="1"/>
</dbReference>
<keyword evidence="7" id="KW-0479">Metal-binding</keyword>
<comment type="subcellular location">
    <subcellularLocation>
        <location evidence="1">Membrane</location>
        <topology evidence="1">Single-pass membrane protein</topology>
    </subcellularLocation>
</comment>
<dbReference type="InterPro" id="IPR050193">
    <property type="entry name" value="Cytochrome_P450_71"/>
</dbReference>
<proteinExistence type="inferred from homology"/>
<evidence type="ECO:0000313" key="10">
    <source>
        <dbReference type="Proteomes" id="UP000604825"/>
    </source>
</evidence>
<feature type="transmembrane region" description="Helical" evidence="8">
    <location>
        <begin position="72"/>
        <end position="90"/>
    </location>
</feature>
<keyword evidence="6 8" id="KW-0472">Membrane</keyword>
<keyword evidence="7" id="KW-0503">Monooxygenase</keyword>
<dbReference type="GO" id="GO:0016020">
    <property type="term" value="C:membrane"/>
    <property type="evidence" value="ECO:0007669"/>
    <property type="project" value="UniProtKB-SubCell"/>
</dbReference>
<evidence type="ECO:0000256" key="4">
    <source>
        <dbReference type="ARBA" id="ARBA00022989"/>
    </source>
</evidence>
<reference evidence="9" key="1">
    <citation type="submission" date="2020-10" db="EMBL/GenBank/DDBJ databases">
        <authorList>
            <person name="Han B."/>
            <person name="Lu T."/>
            <person name="Zhao Q."/>
            <person name="Huang X."/>
            <person name="Zhao Y."/>
        </authorList>
    </citation>
    <scope>NUCLEOTIDE SEQUENCE</scope>
</reference>
<keyword evidence="7" id="KW-0349">Heme</keyword>
<dbReference type="PANTHER" id="PTHR47956:SF138">
    <property type="entry name" value="CYTOCHROME P450"/>
    <property type="match status" value="1"/>
</dbReference>
<comment type="similarity">
    <text evidence="2 7">Belongs to the cytochrome P450 family.</text>
</comment>
<sequence>MDGGSAATIDLKGNDFQFIPFGAGRRMCPGINFGLVTVEIMLANLMYCFDWGLPAGRRSGVVLVSSTLDVDIVVGCVLPSGAIGILVVVASG</sequence>
<comment type="caution">
    <text evidence="9">The sequence shown here is derived from an EMBL/GenBank/DDBJ whole genome shotgun (WGS) entry which is preliminary data.</text>
</comment>
<evidence type="ECO:0000313" key="9">
    <source>
        <dbReference type="EMBL" id="CAD6252724.1"/>
    </source>
</evidence>
<evidence type="ECO:0000256" key="7">
    <source>
        <dbReference type="RuleBase" id="RU000461"/>
    </source>
</evidence>
<dbReference type="InterPro" id="IPR017972">
    <property type="entry name" value="Cyt_P450_CS"/>
</dbReference>
<organism evidence="9 10">
    <name type="scientific">Miscanthus lutarioriparius</name>
    <dbReference type="NCBI Taxonomy" id="422564"/>
    <lineage>
        <taxon>Eukaryota</taxon>
        <taxon>Viridiplantae</taxon>
        <taxon>Streptophyta</taxon>
        <taxon>Embryophyta</taxon>
        <taxon>Tracheophyta</taxon>
        <taxon>Spermatophyta</taxon>
        <taxon>Magnoliopsida</taxon>
        <taxon>Liliopsida</taxon>
        <taxon>Poales</taxon>
        <taxon>Poaceae</taxon>
        <taxon>PACMAD clade</taxon>
        <taxon>Panicoideae</taxon>
        <taxon>Andropogonodae</taxon>
        <taxon>Andropogoneae</taxon>
        <taxon>Saccharinae</taxon>
        <taxon>Miscanthus</taxon>
    </lineage>
</organism>
<dbReference type="GO" id="GO:0016705">
    <property type="term" value="F:oxidoreductase activity, acting on paired donors, with incorporation or reduction of molecular oxygen"/>
    <property type="evidence" value="ECO:0007669"/>
    <property type="project" value="InterPro"/>
</dbReference>
<keyword evidence="3 8" id="KW-0812">Transmembrane</keyword>
<evidence type="ECO:0000256" key="8">
    <source>
        <dbReference type="SAM" id="Phobius"/>
    </source>
</evidence>
<evidence type="ECO:0000256" key="5">
    <source>
        <dbReference type="ARBA" id="ARBA00023002"/>
    </source>
</evidence>
<keyword evidence="5 7" id="KW-0560">Oxidoreductase</keyword>
<evidence type="ECO:0000256" key="2">
    <source>
        <dbReference type="ARBA" id="ARBA00010617"/>
    </source>
</evidence>
<dbReference type="PROSITE" id="PS00086">
    <property type="entry name" value="CYTOCHROME_P450"/>
    <property type="match status" value="1"/>
</dbReference>
<gene>
    <name evidence="9" type="ORF">NCGR_LOCUS36372</name>
</gene>
<evidence type="ECO:0000256" key="1">
    <source>
        <dbReference type="ARBA" id="ARBA00004167"/>
    </source>
</evidence>
<dbReference type="OrthoDB" id="681344at2759"/>
<dbReference type="Gene3D" id="1.10.630.10">
    <property type="entry name" value="Cytochrome P450"/>
    <property type="match status" value="1"/>
</dbReference>
<dbReference type="Proteomes" id="UP000604825">
    <property type="component" value="Unassembled WGS sequence"/>
</dbReference>
<dbReference type="Pfam" id="PF00067">
    <property type="entry name" value="p450"/>
    <property type="match status" value="1"/>
</dbReference>
<protein>
    <recommendedName>
        <fullName evidence="11">Cytochrome P450</fullName>
    </recommendedName>
</protein>
<accession>A0A811QAV2</accession>
<keyword evidence="4 8" id="KW-1133">Transmembrane helix</keyword>
<evidence type="ECO:0000256" key="6">
    <source>
        <dbReference type="ARBA" id="ARBA00023136"/>
    </source>
</evidence>
<dbReference type="EMBL" id="CAJGYO010000009">
    <property type="protein sequence ID" value="CAD6252724.1"/>
    <property type="molecule type" value="Genomic_DNA"/>
</dbReference>
<dbReference type="InterPro" id="IPR001128">
    <property type="entry name" value="Cyt_P450"/>
</dbReference>
<evidence type="ECO:0000256" key="3">
    <source>
        <dbReference type="ARBA" id="ARBA00022692"/>
    </source>
</evidence>
<keyword evidence="7" id="KW-0408">Iron</keyword>
<feature type="transmembrane region" description="Helical" evidence="8">
    <location>
        <begin position="31"/>
        <end position="52"/>
    </location>
</feature>